<dbReference type="Pfam" id="PF00005">
    <property type="entry name" value="ABC_tran"/>
    <property type="match status" value="2"/>
</dbReference>
<evidence type="ECO:0000256" key="8">
    <source>
        <dbReference type="SAM" id="Phobius"/>
    </source>
</evidence>
<evidence type="ECO:0000256" key="7">
    <source>
        <dbReference type="ARBA" id="ARBA00023136"/>
    </source>
</evidence>
<proteinExistence type="predicted"/>
<gene>
    <name evidence="10" type="ORF">L2W38_12675</name>
</gene>
<dbReference type="RefSeq" id="WP_236100439.1">
    <property type="nucleotide sequence ID" value="NZ_JAKGUD010000023.1"/>
</dbReference>
<keyword evidence="5 10" id="KW-0067">ATP-binding</keyword>
<evidence type="ECO:0000313" key="11">
    <source>
        <dbReference type="Proteomes" id="UP001200430"/>
    </source>
</evidence>
<evidence type="ECO:0000256" key="4">
    <source>
        <dbReference type="ARBA" id="ARBA00022741"/>
    </source>
</evidence>
<feature type="transmembrane region" description="Helical" evidence="8">
    <location>
        <begin position="15"/>
        <end position="37"/>
    </location>
</feature>
<comment type="caution">
    <text evidence="10">The sequence shown here is derived from an EMBL/GenBank/DDBJ whole genome shotgun (WGS) entry which is preliminary data.</text>
</comment>
<dbReference type="EMBL" id="JAKGUD010000023">
    <property type="protein sequence ID" value="MCF4143664.1"/>
    <property type="molecule type" value="Genomic_DNA"/>
</dbReference>
<dbReference type="InterPro" id="IPR003439">
    <property type="entry name" value="ABC_transporter-like_ATP-bd"/>
</dbReference>
<evidence type="ECO:0000256" key="2">
    <source>
        <dbReference type="ARBA" id="ARBA00022448"/>
    </source>
</evidence>
<accession>A0ABS9ESM2</accession>
<dbReference type="PROSITE" id="PS50893">
    <property type="entry name" value="ABC_TRANSPORTER_2"/>
    <property type="match status" value="2"/>
</dbReference>
<evidence type="ECO:0000256" key="3">
    <source>
        <dbReference type="ARBA" id="ARBA00022692"/>
    </source>
</evidence>
<dbReference type="SMART" id="SM00382">
    <property type="entry name" value="AAA"/>
    <property type="match status" value="2"/>
</dbReference>
<evidence type="ECO:0000256" key="6">
    <source>
        <dbReference type="ARBA" id="ARBA00022989"/>
    </source>
</evidence>
<dbReference type="InterPro" id="IPR003593">
    <property type="entry name" value="AAA+_ATPase"/>
</dbReference>
<keyword evidence="4" id="KW-0547">Nucleotide-binding</keyword>
<dbReference type="CDD" id="cd03225">
    <property type="entry name" value="ABC_cobalt_CbiO_domain1"/>
    <property type="match status" value="2"/>
</dbReference>
<keyword evidence="3 8" id="KW-0812">Transmembrane</keyword>
<sequence length="685" mass="74858">MAFFLFWSLWVGSSMALPAFPFVAVMACLSSCSLLLWPRARHRLISLVYLMVPLALGFWLIHGGFFARLVGSEAVGSRPLWAMGLWLRILSVVSVSQLLLESFPPRRIVKALLNGPAPDGIAYLMASPLLLAEQIKVRIGEIREAQLARGVRVKGSMRERFSSLSALVFPLVLGLLNDLPVRSAALDMKGFGLFSGSSKKKNEEEFLKSSEDSLTEDPPVLSVDRLVLRSSKNGEPVLEVPELTLFPGEWLLVEGGNGSGKSSLAAALSGAVPEHRGGYLEGTVSVTGKDIRPLGCLRLSDKVQWVQQIPGLSMSGCCYSVWDEISFGPGNLSISPEKIELRVERAMDLLGISHLRDRNPIELSGGEAQKTALASSVAMSPRLLILDEAFSRIASADVPVIAAGLKEWSRESGCSVVLLERDGEPFKEFCDQKGFLEGGSLVLDAGDHVRPRLDGAVQGGVSGGRSLLEFRDLGFSWRPEEPSVFDSIGGVVREGERIALVGPNGAGKSTLMRLCSGLISPDSGSIELDGLDVGSMDPELRASRVGFLFQDAERQIFHSTVAEEVLFSLRKEDLSRSEKEARLERALADTGLSGMEKKHPLDLNSAERRMVAVASLAVKDLDMLLLDEPTRDFDSQWMIIFENWLERQRGAVLAVSHDPDFVSRFFPTVWILKNGILTSRRIEMS</sequence>
<protein>
    <submittedName>
        <fullName evidence="10">ATP-binding cassette domain-containing protein</fullName>
    </submittedName>
</protein>
<evidence type="ECO:0000256" key="1">
    <source>
        <dbReference type="ARBA" id="ARBA00004141"/>
    </source>
</evidence>
<evidence type="ECO:0000259" key="9">
    <source>
        <dbReference type="PROSITE" id="PS50893"/>
    </source>
</evidence>
<dbReference type="Proteomes" id="UP001200430">
    <property type="component" value="Unassembled WGS sequence"/>
</dbReference>
<dbReference type="Gene3D" id="3.40.50.300">
    <property type="entry name" value="P-loop containing nucleotide triphosphate hydrolases"/>
    <property type="match status" value="2"/>
</dbReference>
<dbReference type="GO" id="GO:0005524">
    <property type="term" value="F:ATP binding"/>
    <property type="evidence" value="ECO:0007669"/>
    <property type="project" value="UniProtKB-KW"/>
</dbReference>
<dbReference type="CDD" id="cd16914">
    <property type="entry name" value="EcfT"/>
    <property type="match status" value="1"/>
</dbReference>
<keyword evidence="11" id="KW-1185">Reference proteome</keyword>
<dbReference type="InterPro" id="IPR015856">
    <property type="entry name" value="ABC_transpr_CbiO/EcfA_su"/>
</dbReference>
<dbReference type="SUPFAM" id="SSF52540">
    <property type="entry name" value="P-loop containing nucleoside triphosphate hydrolases"/>
    <property type="match status" value="2"/>
</dbReference>
<organism evidence="10 11">
    <name type="scientific">Dethiosulfovibrio marinus</name>
    <dbReference type="NCBI Taxonomy" id="133532"/>
    <lineage>
        <taxon>Bacteria</taxon>
        <taxon>Thermotogati</taxon>
        <taxon>Synergistota</taxon>
        <taxon>Synergistia</taxon>
        <taxon>Synergistales</taxon>
        <taxon>Dethiosulfovibrionaceae</taxon>
        <taxon>Dethiosulfovibrio</taxon>
    </lineage>
</organism>
<comment type="subcellular location">
    <subcellularLocation>
        <location evidence="1">Membrane</location>
        <topology evidence="1">Multi-pass membrane protein</topology>
    </subcellularLocation>
</comment>
<keyword evidence="6 8" id="KW-1133">Transmembrane helix</keyword>
<keyword evidence="7 8" id="KW-0472">Membrane</keyword>
<feature type="transmembrane region" description="Helical" evidence="8">
    <location>
        <begin position="44"/>
        <end position="67"/>
    </location>
</feature>
<reference evidence="10 11" key="1">
    <citation type="submission" date="2022-01" db="EMBL/GenBank/DDBJ databases">
        <title>Dethiosulfovibrio faecalis sp. nov., a novel proteolytic, non-sulfur-reducing bacterium isolated from a marine aquaculture solid waste bioreactor.</title>
        <authorList>
            <person name="Grabowski S."/>
            <person name="Apolinario E."/>
            <person name="Schneider N."/>
            <person name="Marshall C.W."/>
            <person name="Sowers K.R."/>
        </authorList>
    </citation>
    <scope>NUCLEOTIDE SEQUENCE [LARGE SCALE GENOMIC DNA]</scope>
    <source>
        <strain evidence="10 11">DSM 12537</strain>
    </source>
</reference>
<feature type="domain" description="ABC transporter" evidence="9">
    <location>
        <begin position="221"/>
        <end position="463"/>
    </location>
</feature>
<dbReference type="PANTHER" id="PTHR43553">
    <property type="entry name" value="HEAVY METAL TRANSPORTER"/>
    <property type="match status" value="1"/>
</dbReference>
<name>A0ABS9ESM2_9BACT</name>
<evidence type="ECO:0000313" key="10">
    <source>
        <dbReference type="EMBL" id="MCF4143664.1"/>
    </source>
</evidence>
<dbReference type="InterPro" id="IPR027417">
    <property type="entry name" value="P-loop_NTPase"/>
</dbReference>
<dbReference type="InterPro" id="IPR050095">
    <property type="entry name" value="ECF_ABC_transporter_ATP-bd"/>
</dbReference>
<evidence type="ECO:0000256" key="5">
    <source>
        <dbReference type="ARBA" id="ARBA00022840"/>
    </source>
</evidence>
<keyword evidence="2" id="KW-0813">Transport</keyword>
<feature type="domain" description="ABC transporter" evidence="9">
    <location>
        <begin position="468"/>
        <end position="684"/>
    </location>
</feature>
<dbReference type="InterPro" id="IPR003339">
    <property type="entry name" value="ABC/ECF_trnsptr_transmembrane"/>
</dbReference>